<reference evidence="4" key="1">
    <citation type="submission" date="2022-11" db="UniProtKB">
        <authorList>
            <consortium name="WormBaseParasite"/>
        </authorList>
    </citation>
    <scope>IDENTIFICATION</scope>
</reference>
<keyword evidence="2" id="KW-0812">Transmembrane</keyword>
<keyword evidence="2" id="KW-0472">Membrane</keyword>
<proteinExistence type="predicted"/>
<feature type="region of interest" description="Disordered" evidence="1">
    <location>
        <begin position="1"/>
        <end position="23"/>
    </location>
</feature>
<evidence type="ECO:0000256" key="2">
    <source>
        <dbReference type="SAM" id="Phobius"/>
    </source>
</evidence>
<dbReference type="WBParaSite" id="jg5147">
    <property type="protein sequence ID" value="jg5147"/>
    <property type="gene ID" value="jg5147"/>
</dbReference>
<name>A0A915EGN8_9BILA</name>
<keyword evidence="2" id="KW-1133">Transmembrane helix</keyword>
<accession>A0A915EGN8</accession>
<sequence length="97" mass="11230">MRVNRGDTSSYPPAPPPSPCQAPLPAAHVKEESIDWRMVDDLGRQWEWKCSYMSSFLASFLSCFFFSLLFLFCVVEQREKLLLASTTRRLRRVEKLG</sequence>
<dbReference type="AlphaFoldDB" id="A0A915EGN8"/>
<dbReference type="Proteomes" id="UP000887574">
    <property type="component" value="Unplaced"/>
</dbReference>
<feature type="compositionally biased region" description="Polar residues" evidence="1">
    <location>
        <begin position="1"/>
        <end position="11"/>
    </location>
</feature>
<protein>
    <submittedName>
        <fullName evidence="4">Uncharacterized protein</fullName>
    </submittedName>
</protein>
<evidence type="ECO:0000313" key="3">
    <source>
        <dbReference type="Proteomes" id="UP000887574"/>
    </source>
</evidence>
<organism evidence="3 4">
    <name type="scientific">Ditylenchus dipsaci</name>
    <dbReference type="NCBI Taxonomy" id="166011"/>
    <lineage>
        <taxon>Eukaryota</taxon>
        <taxon>Metazoa</taxon>
        <taxon>Ecdysozoa</taxon>
        <taxon>Nematoda</taxon>
        <taxon>Chromadorea</taxon>
        <taxon>Rhabditida</taxon>
        <taxon>Tylenchina</taxon>
        <taxon>Tylenchomorpha</taxon>
        <taxon>Sphaerularioidea</taxon>
        <taxon>Anguinidae</taxon>
        <taxon>Anguininae</taxon>
        <taxon>Ditylenchus</taxon>
    </lineage>
</organism>
<evidence type="ECO:0000256" key="1">
    <source>
        <dbReference type="SAM" id="MobiDB-lite"/>
    </source>
</evidence>
<keyword evidence="3" id="KW-1185">Reference proteome</keyword>
<feature type="compositionally biased region" description="Pro residues" evidence="1">
    <location>
        <begin position="12"/>
        <end position="22"/>
    </location>
</feature>
<evidence type="ECO:0000313" key="4">
    <source>
        <dbReference type="WBParaSite" id="jg5147"/>
    </source>
</evidence>
<feature type="transmembrane region" description="Helical" evidence="2">
    <location>
        <begin position="52"/>
        <end position="75"/>
    </location>
</feature>